<feature type="compositionally biased region" description="Polar residues" evidence="9">
    <location>
        <begin position="545"/>
        <end position="554"/>
    </location>
</feature>
<feature type="short sequence motif" description="Q motif" evidence="7">
    <location>
        <begin position="114"/>
        <end position="142"/>
    </location>
</feature>
<comment type="similarity">
    <text evidence="8">Belongs to the DEAD box helicase family.</text>
</comment>
<sequence>MSDSWGAPKESPVAPNHTTGPSTTPAQHPEQSVADWGQPVAFDYTETDVDRQWGSNGTIYEWDGEEGDIGPVNPGLELILFGRPEERHCAGVDFSKIAEISVSQEGEQRILPIFKFKDAGLHPIMLKNVEMAGYKTPTPIQKYCIPAIKMGHDLIAIAQTGSGKTAAYLIPILNQLMGKAKKLAAPRPSSEAFKADPALYVRAEPLVLIVCPARELAIQIFDEARKFCYRTMLRPCVVYGGGPLQEQLQQIGRGCDVLVATPGRLIDIMERSHLFTLRRLRYMVIDEADEMLDADWQQEFEQILTGGEQEQGNVKYMLFSATFPAAVRRLARDYLAMNHIRVRVGRIGSTHANISQDIIFVKQELKREALFDLLSSLKPARAIIFVNSKRMADEIDDYLFHKGMPCTSMHSDRTQREREDAMRAFRAGKTPILVATGVTARGIDVRNVRYVINYDLPNADHGGIQEYVHRIGRTGRIGYTGSATSFYTERDEPLAADLTKILMETQQPVPDFLQQYIPEGVDPKDFKMEDDNSDVEEEEGDTGDAWQTNGTTDGQDAGADSWASGGGAGADDSWGAPKAGGAATDTWGSGGNSGNIDEDDNW</sequence>
<evidence type="ECO:0000256" key="4">
    <source>
        <dbReference type="ARBA" id="ARBA00022806"/>
    </source>
</evidence>
<feature type="compositionally biased region" description="Polar residues" evidence="9">
    <location>
        <begin position="16"/>
        <end position="30"/>
    </location>
</feature>
<evidence type="ECO:0000259" key="10">
    <source>
        <dbReference type="PROSITE" id="PS51192"/>
    </source>
</evidence>
<comment type="caution">
    <text evidence="13">The sequence shown here is derived from an EMBL/GenBank/DDBJ whole genome shotgun (WGS) entry which is preliminary data.</text>
</comment>
<dbReference type="Gene3D" id="3.40.50.300">
    <property type="entry name" value="P-loop containing nucleotide triphosphate hydrolases"/>
    <property type="match status" value="2"/>
</dbReference>
<evidence type="ECO:0000256" key="6">
    <source>
        <dbReference type="ARBA" id="ARBA00047984"/>
    </source>
</evidence>
<evidence type="ECO:0000259" key="11">
    <source>
        <dbReference type="PROSITE" id="PS51194"/>
    </source>
</evidence>
<feature type="domain" description="Helicase ATP-binding" evidence="10">
    <location>
        <begin position="145"/>
        <end position="341"/>
    </location>
</feature>
<feature type="domain" description="Helicase C-terminal" evidence="11">
    <location>
        <begin position="353"/>
        <end position="529"/>
    </location>
</feature>
<dbReference type="InterPro" id="IPR027417">
    <property type="entry name" value="P-loop_NTPase"/>
</dbReference>
<dbReference type="PROSITE" id="PS00039">
    <property type="entry name" value="DEAD_ATP_HELICASE"/>
    <property type="match status" value="1"/>
</dbReference>
<dbReference type="AlphaFoldDB" id="A0AAX6MIE7"/>
<dbReference type="PROSITE" id="PS51195">
    <property type="entry name" value="Q_MOTIF"/>
    <property type="match status" value="1"/>
</dbReference>
<feature type="compositionally biased region" description="Basic and acidic residues" evidence="9">
    <location>
        <begin position="521"/>
        <end position="530"/>
    </location>
</feature>
<dbReference type="GO" id="GO:0003724">
    <property type="term" value="F:RNA helicase activity"/>
    <property type="evidence" value="ECO:0007669"/>
    <property type="project" value="UniProtKB-EC"/>
</dbReference>
<evidence type="ECO:0000256" key="2">
    <source>
        <dbReference type="ARBA" id="ARBA00022741"/>
    </source>
</evidence>
<dbReference type="InterPro" id="IPR011545">
    <property type="entry name" value="DEAD/DEAH_box_helicase_dom"/>
</dbReference>
<dbReference type="EC" id="3.6.4.13" evidence="1"/>
<dbReference type="GO" id="GO:0016787">
    <property type="term" value="F:hydrolase activity"/>
    <property type="evidence" value="ECO:0007669"/>
    <property type="project" value="UniProtKB-KW"/>
</dbReference>
<reference evidence="13 14" key="1">
    <citation type="journal article" date="2024" name="Front Chem Biol">
        <title>Unveiling the potential of Daldinia eschscholtzii MFLUCC 19-0629 through bioactivity and bioinformatics studies for enhanced sustainable agriculture production.</title>
        <authorList>
            <person name="Brooks S."/>
            <person name="Weaver J.A."/>
            <person name="Klomchit A."/>
            <person name="Alharthi S.A."/>
            <person name="Onlamun T."/>
            <person name="Nurani R."/>
            <person name="Vong T.K."/>
            <person name="Alberti F."/>
            <person name="Greco C."/>
        </authorList>
    </citation>
    <scope>NUCLEOTIDE SEQUENCE [LARGE SCALE GENOMIC DNA]</scope>
    <source>
        <strain evidence="13">MFLUCC 19-0629</strain>
    </source>
</reference>
<keyword evidence="3 8" id="KW-0378">Hydrolase</keyword>
<evidence type="ECO:0000259" key="12">
    <source>
        <dbReference type="PROSITE" id="PS51195"/>
    </source>
</evidence>
<dbReference type="CDD" id="cd18787">
    <property type="entry name" value="SF2_C_DEAD"/>
    <property type="match status" value="1"/>
</dbReference>
<dbReference type="FunFam" id="3.40.50.300:FF:000008">
    <property type="entry name" value="ATP-dependent RNA helicase RhlB"/>
    <property type="match status" value="1"/>
</dbReference>
<evidence type="ECO:0000256" key="7">
    <source>
        <dbReference type="PROSITE-ProRule" id="PRU00552"/>
    </source>
</evidence>
<proteinExistence type="inferred from homology"/>
<protein>
    <recommendedName>
        <fullName evidence="1">RNA helicase</fullName>
        <ecNumber evidence="1">3.6.4.13</ecNumber>
    </recommendedName>
</protein>
<dbReference type="SMART" id="SM00490">
    <property type="entry name" value="HELICc"/>
    <property type="match status" value="1"/>
</dbReference>
<keyword evidence="2 8" id="KW-0547">Nucleotide-binding</keyword>
<dbReference type="PROSITE" id="PS51194">
    <property type="entry name" value="HELICASE_CTER"/>
    <property type="match status" value="1"/>
</dbReference>
<keyword evidence="14" id="KW-1185">Reference proteome</keyword>
<dbReference type="Pfam" id="PF00270">
    <property type="entry name" value="DEAD"/>
    <property type="match status" value="1"/>
</dbReference>
<evidence type="ECO:0000256" key="5">
    <source>
        <dbReference type="ARBA" id="ARBA00022840"/>
    </source>
</evidence>
<dbReference type="Pfam" id="PF00271">
    <property type="entry name" value="Helicase_C"/>
    <property type="match status" value="1"/>
</dbReference>
<evidence type="ECO:0000313" key="13">
    <source>
        <dbReference type="EMBL" id="KAK6952399.1"/>
    </source>
</evidence>
<feature type="region of interest" description="Disordered" evidence="9">
    <location>
        <begin position="521"/>
        <end position="602"/>
    </location>
</feature>
<organism evidence="13 14">
    <name type="scientific">Daldinia eschscholtzii</name>
    <dbReference type="NCBI Taxonomy" id="292717"/>
    <lineage>
        <taxon>Eukaryota</taxon>
        <taxon>Fungi</taxon>
        <taxon>Dikarya</taxon>
        <taxon>Ascomycota</taxon>
        <taxon>Pezizomycotina</taxon>
        <taxon>Sordariomycetes</taxon>
        <taxon>Xylariomycetidae</taxon>
        <taxon>Xylariales</taxon>
        <taxon>Hypoxylaceae</taxon>
        <taxon>Daldinia</taxon>
    </lineage>
</organism>
<dbReference type="PROSITE" id="PS51192">
    <property type="entry name" value="HELICASE_ATP_BIND_1"/>
    <property type="match status" value="1"/>
</dbReference>
<comment type="catalytic activity">
    <reaction evidence="6">
        <text>ATP + H2O = ADP + phosphate + H(+)</text>
        <dbReference type="Rhea" id="RHEA:13065"/>
        <dbReference type="ChEBI" id="CHEBI:15377"/>
        <dbReference type="ChEBI" id="CHEBI:15378"/>
        <dbReference type="ChEBI" id="CHEBI:30616"/>
        <dbReference type="ChEBI" id="CHEBI:43474"/>
        <dbReference type="ChEBI" id="CHEBI:456216"/>
        <dbReference type="EC" id="3.6.4.13"/>
    </reaction>
</comment>
<dbReference type="GO" id="GO:0005524">
    <property type="term" value="F:ATP binding"/>
    <property type="evidence" value="ECO:0007669"/>
    <property type="project" value="UniProtKB-KW"/>
</dbReference>
<evidence type="ECO:0000256" key="9">
    <source>
        <dbReference type="SAM" id="MobiDB-lite"/>
    </source>
</evidence>
<name>A0AAX6MIE7_9PEZI</name>
<evidence type="ECO:0000256" key="3">
    <source>
        <dbReference type="ARBA" id="ARBA00022801"/>
    </source>
</evidence>
<dbReference type="InterPro" id="IPR014001">
    <property type="entry name" value="Helicase_ATP-bd"/>
</dbReference>
<dbReference type="SUPFAM" id="SSF52540">
    <property type="entry name" value="P-loop containing nucleoside triphosphate hydrolases"/>
    <property type="match status" value="1"/>
</dbReference>
<dbReference type="InterPro" id="IPR000629">
    <property type="entry name" value="RNA-helicase_DEAD-box_CS"/>
</dbReference>
<dbReference type="InterPro" id="IPR001650">
    <property type="entry name" value="Helicase_C-like"/>
</dbReference>
<evidence type="ECO:0000256" key="1">
    <source>
        <dbReference type="ARBA" id="ARBA00012552"/>
    </source>
</evidence>
<feature type="domain" description="DEAD-box RNA helicase Q" evidence="12">
    <location>
        <begin position="114"/>
        <end position="142"/>
    </location>
</feature>
<dbReference type="InterPro" id="IPR014014">
    <property type="entry name" value="RNA_helicase_DEAD_Q_motif"/>
</dbReference>
<evidence type="ECO:0000313" key="14">
    <source>
        <dbReference type="Proteomes" id="UP001369815"/>
    </source>
</evidence>
<dbReference type="EMBL" id="JBANMG010000006">
    <property type="protein sequence ID" value="KAK6952399.1"/>
    <property type="molecule type" value="Genomic_DNA"/>
</dbReference>
<feature type="compositionally biased region" description="Acidic residues" evidence="9">
    <location>
        <begin position="531"/>
        <end position="542"/>
    </location>
</feature>
<feature type="region of interest" description="Disordered" evidence="9">
    <location>
        <begin position="1"/>
        <end position="33"/>
    </location>
</feature>
<dbReference type="Proteomes" id="UP001369815">
    <property type="component" value="Unassembled WGS sequence"/>
</dbReference>
<keyword evidence="5 8" id="KW-0067">ATP-binding</keyword>
<gene>
    <name evidence="13" type="ORF">Daesc_006935</name>
</gene>
<accession>A0AAX6MIE7</accession>
<dbReference type="PANTHER" id="PTHR47958">
    <property type="entry name" value="ATP-DEPENDENT RNA HELICASE DBP3"/>
    <property type="match status" value="1"/>
</dbReference>
<keyword evidence="4 8" id="KW-0347">Helicase</keyword>
<dbReference type="SMART" id="SM00487">
    <property type="entry name" value="DEXDc"/>
    <property type="match status" value="1"/>
</dbReference>
<evidence type="ECO:0000256" key="8">
    <source>
        <dbReference type="RuleBase" id="RU000492"/>
    </source>
</evidence>
<dbReference type="GO" id="GO:0003676">
    <property type="term" value="F:nucleic acid binding"/>
    <property type="evidence" value="ECO:0007669"/>
    <property type="project" value="InterPro"/>
</dbReference>